<keyword evidence="5" id="KW-1185">Reference proteome</keyword>
<dbReference type="SUPFAM" id="SSF51735">
    <property type="entry name" value="NAD(P)-binding Rossmann-fold domains"/>
    <property type="match status" value="1"/>
</dbReference>
<dbReference type="STRING" id="177199.A0A420YGK7"/>
<protein>
    <recommendedName>
        <fullName evidence="3">Thioester reductase (TE) domain-containing protein</fullName>
    </recommendedName>
</protein>
<keyword evidence="2" id="KW-0597">Phosphoprotein</keyword>
<proteinExistence type="predicted"/>
<sequence>MSATSLLRSGFETGGIPIGQDVLSPRVIYQNPTPRQLANHLFPLTHQGNGISTETNEERQVKLMKDLLSRYTQNLPPPKSNKPQPLHEGQTVLLTGTTGSLGAYMLDRLCRMDSVKRIVALNRGQDGGRSRQPSINTFRNLTLDFSKVEFLESDLSKPDLGLGQDNKYNQLLATADRIVHNAWPVNFNISVASFEPHIRGVRHLIDFAAVAAKAVVLVFISSIGELDGWPSERGPVPEQRIDELTLAQMGYGRSKLVGSLMVATAAKQSDIPAASVRAGQIAGPERKEGIWNPQEFLPSLVASSVYLGILPESLGPFQVVDRIPVEDVAELTLDIAGATLPVSTSEISGYFHAVNPATTEWSELAVAIKDFYGDRIAKLVSLEEFVVRLEESSTKGTDVEKNPGVKLIDTYRSFLAAEQAGHGHVTFETTRTKALSPTARRLGKITPELMKNWCEQWGF</sequence>
<dbReference type="InterPro" id="IPR013120">
    <property type="entry name" value="FAR_NAD-bd"/>
</dbReference>
<dbReference type="PANTHER" id="PTHR43439">
    <property type="entry name" value="PHENYLACETATE-COENZYME A LIGASE"/>
    <property type="match status" value="1"/>
</dbReference>
<dbReference type="Proteomes" id="UP000275385">
    <property type="component" value="Unassembled WGS sequence"/>
</dbReference>
<evidence type="ECO:0000313" key="4">
    <source>
        <dbReference type="EMBL" id="RKU46997.1"/>
    </source>
</evidence>
<dbReference type="InterPro" id="IPR036291">
    <property type="entry name" value="NAD(P)-bd_dom_sf"/>
</dbReference>
<reference evidence="4 5" key="1">
    <citation type="submission" date="2018-08" db="EMBL/GenBank/DDBJ databases">
        <title>Draft genome of the lignicolous fungus Coniochaeta pulveracea.</title>
        <authorList>
            <person name="Borstlap C.J."/>
            <person name="De Witt R.N."/>
            <person name="Botha A."/>
            <person name="Volschenk H."/>
        </authorList>
    </citation>
    <scope>NUCLEOTIDE SEQUENCE [LARGE SCALE GENOMIC DNA]</scope>
    <source>
        <strain evidence="4 5">CAB683</strain>
    </source>
</reference>
<evidence type="ECO:0000259" key="3">
    <source>
        <dbReference type="Pfam" id="PF07993"/>
    </source>
</evidence>
<dbReference type="Pfam" id="PF07993">
    <property type="entry name" value="NAD_binding_4"/>
    <property type="match status" value="1"/>
</dbReference>
<evidence type="ECO:0000313" key="5">
    <source>
        <dbReference type="Proteomes" id="UP000275385"/>
    </source>
</evidence>
<dbReference type="PANTHER" id="PTHR43439:SF2">
    <property type="entry name" value="ENZYME, PUTATIVE (JCVI)-RELATED"/>
    <property type="match status" value="1"/>
</dbReference>
<keyword evidence="1" id="KW-0596">Phosphopantetheine</keyword>
<evidence type="ECO:0000256" key="2">
    <source>
        <dbReference type="ARBA" id="ARBA00022553"/>
    </source>
</evidence>
<dbReference type="Gene3D" id="3.40.50.720">
    <property type="entry name" value="NAD(P)-binding Rossmann-like Domain"/>
    <property type="match status" value="1"/>
</dbReference>
<dbReference type="OrthoDB" id="429813at2759"/>
<name>A0A420YGK7_9PEZI</name>
<evidence type="ECO:0000256" key="1">
    <source>
        <dbReference type="ARBA" id="ARBA00022450"/>
    </source>
</evidence>
<dbReference type="InterPro" id="IPR051414">
    <property type="entry name" value="Adenylate-forming_Reductase"/>
</dbReference>
<gene>
    <name evidence="4" type="ORF">DL546_007725</name>
</gene>
<organism evidence="4 5">
    <name type="scientific">Coniochaeta pulveracea</name>
    <dbReference type="NCBI Taxonomy" id="177199"/>
    <lineage>
        <taxon>Eukaryota</taxon>
        <taxon>Fungi</taxon>
        <taxon>Dikarya</taxon>
        <taxon>Ascomycota</taxon>
        <taxon>Pezizomycotina</taxon>
        <taxon>Sordariomycetes</taxon>
        <taxon>Sordariomycetidae</taxon>
        <taxon>Coniochaetales</taxon>
        <taxon>Coniochaetaceae</taxon>
        <taxon>Coniochaeta</taxon>
    </lineage>
</organism>
<accession>A0A420YGK7</accession>
<comment type="caution">
    <text evidence="4">The sequence shown here is derived from an EMBL/GenBank/DDBJ whole genome shotgun (WGS) entry which is preliminary data.</text>
</comment>
<dbReference type="EMBL" id="QVQW01000011">
    <property type="protein sequence ID" value="RKU46997.1"/>
    <property type="molecule type" value="Genomic_DNA"/>
</dbReference>
<feature type="domain" description="Thioester reductase (TE)" evidence="3">
    <location>
        <begin position="94"/>
        <end position="330"/>
    </location>
</feature>
<dbReference type="AlphaFoldDB" id="A0A420YGK7"/>